<feature type="binding site" evidence="15">
    <location>
        <position position="416"/>
    </location>
    <ligand>
        <name>substrate</name>
    </ligand>
</feature>
<evidence type="ECO:0000256" key="14">
    <source>
        <dbReference type="PIRSR" id="PIRSR000171-1"/>
    </source>
</evidence>
<dbReference type="InterPro" id="IPR030664">
    <property type="entry name" value="SdhA/FrdA/AprA"/>
</dbReference>
<dbReference type="SUPFAM" id="SSF56425">
    <property type="entry name" value="Succinate dehydrogenase/fumarate reductase flavoprotein, catalytic domain"/>
    <property type="match status" value="1"/>
</dbReference>
<keyword evidence="10 18" id="KW-0560">Oxidoreductase</keyword>
<dbReference type="InterPro" id="IPR014006">
    <property type="entry name" value="Succ_Dhase_FrdA_Gneg"/>
</dbReference>
<evidence type="ECO:0000256" key="13">
    <source>
        <dbReference type="NCBIfam" id="TIGR01816"/>
    </source>
</evidence>
<dbReference type="SUPFAM" id="SSF46977">
    <property type="entry name" value="Succinate dehydrogenase/fumarate reductase flavoprotein C-terminal domain"/>
    <property type="match status" value="1"/>
</dbReference>
<evidence type="ECO:0000256" key="10">
    <source>
        <dbReference type="ARBA" id="ARBA00023002"/>
    </source>
</evidence>
<evidence type="ECO:0000256" key="7">
    <source>
        <dbReference type="ARBA" id="ARBA00022630"/>
    </source>
</evidence>
<dbReference type="Gene3D" id="1.20.58.100">
    <property type="entry name" value="Fumarate reductase/succinate dehydrogenase flavoprotein-like, C-terminal domain"/>
    <property type="match status" value="1"/>
</dbReference>
<evidence type="ECO:0000259" key="19">
    <source>
        <dbReference type="Pfam" id="PF00890"/>
    </source>
</evidence>
<comment type="subcellular location">
    <subcellularLocation>
        <location evidence="1 18">Cell inner membrane</location>
        <topology evidence="1 18">Peripheral membrane protein</topology>
        <orientation evidence="1 18">Cytoplasmic side</orientation>
    </subcellularLocation>
</comment>
<feature type="active site" description="Proton acceptor" evidence="14">
    <location>
        <position position="304"/>
    </location>
</feature>
<evidence type="ECO:0000256" key="3">
    <source>
        <dbReference type="ARBA" id="ARBA00008040"/>
    </source>
</evidence>
<comment type="pathway">
    <text evidence="2 18">Carbohydrate metabolism; tricarboxylic acid cycle; fumarate from succinate (bacterial route): step 1/1.</text>
</comment>
<dbReference type="GO" id="GO:0050660">
    <property type="term" value="F:flavin adenine dinucleotide binding"/>
    <property type="evidence" value="ECO:0007669"/>
    <property type="project" value="UniProtKB-UniRule"/>
</dbReference>
<keyword evidence="11 18" id="KW-0472">Membrane</keyword>
<feature type="binding site" evidence="16">
    <location>
        <begin position="421"/>
        <end position="422"/>
    </location>
    <ligand>
        <name>FAD</name>
        <dbReference type="ChEBI" id="CHEBI:57692"/>
    </ligand>
</feature>
<dbReference type="Gene3D" id="4.10.80.40">
    <property type="entry name" value="succinate dehydrogenase protein domain"/>
    <property type="match status" value="1"/>
</dbReference>
<feature type="domain" description="FAD-dependent oxidoreductase 2 FAD-binding" evidence="19">
    <location>
        <begin position="27"/>
        <end position="422"/>
    </location>
</feature>
<name>A0A0W0W143_9GAMM</name>
<feature type="binding site" evidence="15">
    <location>
        <position position="260"/>
    </location>
    <ligand>
        <name>substrate</name>
    </ligand>
</feature>
<dbReference type="EC" id="1.3.5.1" evidence="4 18"/>
<dbReference type="NCBIfam" id="TIGR01812">
    <property type="entry name" value="sdhA_frdA_Gneg"/>
    <property type="match status" value="1"/>
</dbReference>
<dbReference type="GO" id="GO:0006099">
    <property type="term" value="P:tricarboxylic acid cycle"/>
    <property type="evidence" value="ECO:0007669"/>
    <property type="project" value="UniProtKB-UniRule"/>
</dbReference>
<dbReference type="PATRIC" id="fig|454.4.peg.1331"/>
<keyword evidence="6 18" id="KW-0813">Transport</keyword>
<evidence type="ECO:0000256" key="11">
    <source>
        <dbReference type="ARBA" id="ARBA00023136"/>
    </source>
</evidence>
<dbReference type="InterPro" id="IPR037099">
    <property type="entry name" value="Fum_R/Succ_DH_flav-like_C_sf"/>
</dbReference>
<keyword evidence="18" id="KW-1003">Cell membrane</keyword>
<dbReference type="GO" id="GO:0022900">
    <property type="term" value="P:electron transport chain"/>
    <property type="evidence" value="ECO:0007669"/>
    <property type="project" value="UniProtKB-UniRule"/>
</dbReference>
<feature type="binding site" evidence="16">
    <location>
        <position position="405"/>
    </location>
    <ligand>
        <name>FAD</name>
        <dbReference type="ChEBI" id="CHEBI:57692"/>
    </ligand>
</feature>
<evidence type="ECO:0000256" key="1">
    <source>
        <dbReference type="ARBA" id="ARBA00004515"/>
    </source>
</evidence>
<evidence type="ECO:0000256" key="15">
    <source>
        <dbReference type="PIRSR" id="PIRSR611281-2"/>
    </source>
</evidence>
<reference evidence="21 22" key="1">
    <citation type="submission" date="2015-11" db="EMBL/GenBank/DDBJ databases">
        <title>Genomic analysis of 38 Legionella species identifies large and diverse effector repertoires.</title>
        <authorList>
            <person name="Burstein D."/>
            <person name="Amaro F."/>
            <person name="Zusman T."/>
            <person name="Lifshitz Z."/>
            <person name="Cohen O."/>
            <person name="Gilbert J.A."/>
            <person name="Pupko T."/>
            <person name="Shuman H.A."/>
            <person name="Segal G."/>
        </authorList>
    </citation>
    <scope>NUCLEOTIDE SEQUENCE [LARGE SCALE GENOMIC DNA]</scope>
    <source>
        <strain evidence="21 22">Bercovier 4</strain>
    </source>
</reference>
<dbReference type="InterPro" id="IPR011281">
    <property type="entry name" value="Succ_DH_flav_su_fwd"/>
</dbReference>
<feature type="binding site" evidence="16">
    <location>
        <begin position="55"/>
        <end position="70"/>
    </location>
    <ligand>
        <name>FAD</name>
        <dbReference type="ChEBI" id="CHEBI:57692"/>
    </ligand>
</feature>
<keyword evidence="18" id="KW-0816">Tricarboxylic acid cycle</keyword>
<evidence type="ECO:0000256" key="18">
    <source>
        <dbReference type="RuleBase" id="RU362051"/>
    </source>
</evidence>
<dbReference type="InterPro" id="IPR027477">
    <property type="entry name" value="Succ_DH/fumarate_Rdtase_cat_sf"/>
</dbReference>
<evidence type="ECO:0000256" key="17">
    <source>
        <dbReference type="PIRSR" id="PIRSR611281-4"/>
    </source>
</evidence>
<evidence type="ECO:0000313" key="21">
    <source>
        <dbReference type="EMBL" id="KTD26092.1"/>
    </source>
</evidence>
<accession>A0A0W0W143</accession>
<dbReference type="GO" id="GO:0008177">
    <property type="term" value="F:succinate dehydrogenase (quinone) activity"/>
    <property type="evidence" value="ECO:0007669"/>
    <property type="project" value="UniProtKB-EC"/>
</dbReference>
<gene>
    <name evidence="21" type="primary">sdhA</name>
    <name evidence="21" type="ORF">Lisr_1233</name>
</gene>
<keyword evidence="22" id="KW-1185">Reference proteome</keyword>
<dbReference type="EMBL" id="LNYH01000058">
    <property type="protein sequence ID" value="KTD26092.1"/>
    <property type="molecule type" value="Genomic_DNA"/>
</dbReference>
<dbReference type="AlphaFoldDB" id="A0A0W0W143"/>
<dbReference type="Proteomes" id="UP000054761">
    <property type="component" value="Unassembled WGS sequence"/>
</dbReference>
<feature type="binding site" evidence="15">
    <location>
        <position position="272"/>
    </location>
    <ligand>
        <name>substrate</name>
    </ligand>
</feature>
<evidence type="ECO:0000256" key="16">
    <source>
        <dbReference type="PIRSR" id="PIRSR611281-3"/>
    </source>
</evidence>
<dbReference type="InterPro" id="IPR003953">
    <property type="entry name" value="FAD-dep_OxRdtase_2_FAD-bd"/>
</dbReference>
<feature type="domain" description="Fumarate reductase/succinate dehydrogenase flavoprotein-like C-terminal" evidence="20">
    <location>
        <begin position="481"/>
        <end position="608"/>
    </location>
</feature>
<dbReference type="PIRSF" id="PIRSF000171">
    <property type="entry name" value="SDHA_APRA_LASPO"/>
    <property type="match status" value="1"/>
</dbReference>
<evidence type="ECO:0000256" key="12">
    <source>
        <dbReference type="ARBA" id="ARBA00049220"/>
    </source>
</evidence>
<dbReference type="InterPro" id="IPR036188">
    <property type="entry name" value="FAD/NAD-bd_sf"/>
</dbReference>
<dbReference type="STRING" id="454.Lisr_1233"/>
<organism evidence="21 22">
    <name type="scientific">Legionella israelensis</name>
    <dbReference type="NCBI Taxonomy" id="454"/>
    <lineage>
        <taxon>Bacteria</taxon>
        <taxon>Pseudomonadati</taxon>
        <taxon>Pseudomonadota</taxon>
        <taxon>Gammaproteobacteria</taxon>
        <taxon>Legionellales</taxon>
        <taxon>Legionellaceae</taxon>
        <taxon>Legionella</taxon>
    </lineage>
</organism>
<dbReference type="GO" id="GO:0005886">
    <property type="term" value="C:plasma membrane"/>
    <property type="evidence" value="ECO:0007669"/>
    <property type="project" value="UniProtKB-SubCell"/>
</dbReference>
<dbReference type="Pfam" id="PF00890">
    <property type="entry name" value="FAD_binding_2"/>
    <property type="match status" value="1"/>
</dbReference>
<keyword evidence="18" id="KW-0997">Cell inner membrane</keyword>
<dbReference type="PANTHER" id="PTHR11632">
    <property type="entry name" value="SUCCINATE DEHYDROGENASE 2 FLAVOPROTEIN SUBUNIT"/>
    <property type="match status" value="1"/>
</dbReference>
<dbReference type="InterPro" id="IPR003952">
    <property type="entry name" value="FRD_SDH_FAD_BS"/>
</dbReference>
<dbReference type="GO" id="GO:0009055">
    <property type="term" value="F:electron transfer activity"/>
    <property type="evidence" value="ECO:0007669"/>
    <property type="project" value="TreeGrafter"/>
</dbReference>
<dbReference type="PROSITE" id="PS00504">
    <property type="entry name" value="FRD_SDH_FAD_BINDING"/>
    <property type="match status" value="1"/>
</dbReference>
<evidence type="ECO:0000256" key="8">
    <source>
        <dbReference type="ARBA" id="ARBA00022827"/>
    </source>
</evidence>
<protein>
    <recommendedName>
        <fullName evidence="5 13">Succinate dehydrogenase flavoprotein subunit</fullName>
        <ecNumber evidence="4 18">1.3.5.1</ecNumber>
    </recommendedName>
</protein>
<keyword evidence="7 16" id="KW-0285">Flavoprotein</keyword>
<dbReference type="Gene3D" id="3.90.700.10">
    <property type="entry name" value="Succinate dehydrogenase/fumarate reductase flavoprotein, catalytic domain"/>
    <property type="match status" value="1"/>
</dbReference>
<dbReference type="PANTHER" id="PTHR11632:SF51">
    <property type="entry name" value="SUCCINATE DEHYDROGENASE [UBIQUINONE] FLAVOPROTEIN SUBUNIT, MITOCHONDRIAL"/>
    <property type="match status" value="1"/>
</dbReference>
<keyword evidence="9 18" id="KW-0249">Electron transport</keyword>
<dbReference type="PRINTS" id="PR00411">
    <property type="entry name" value="PNDRDTASEI"/>
</dbReference>
<evidence type="ECO:0000256" key="6">
    <source>
        <dbReference type="ARBA" id="ARBA00022448"/>
    </source>
</evidence>
<dbReference type="UniPathway" id="UPA00223">
    <property type="reaction ID" value="UER01005"/>
</dbReference>
<dbReference type="NCBIfam" id="TIGR01816">
    <property type="entry name" value="sdhA_forward"/>
    <property type="match status" value="1"/>
</dbReference>
<evidence type="ECO:0000256" key="4">
    <source>
        <dbReference type="ARBA" id="ARBA00012792"/>
    </source>
</evidence>
<evidence type="ECO:0000259" key="20">
    <source>
        <dbReference type="Pfam" id="PF02910"/>
    </source>
</evidence>
<comment type="caution">
    <text evidence="21">The sequence shown here is derived from an EMBL/GenBank/DDBJ whole genome shotgun (WGS) entry which is preliminary data.</text>
</comment>
<sequence length="608" mass="67110">MVIGSVYLGSDDRLGAMSMAFPRNKFDAVIIGAGGAGMRAALQLANSGMKVALLSKVFPTRSHTVSAQGGITAALGNADEDDWRWHMYDTVKGADYIGDQESIEYLCKTGPEAVYELEHMGLPFSRMDNGKIYQRQFGGQSKNFGGEQAARTCAAADRTGHALLHTLYQQNLKAKTHVFSEWYALDFVKDSHGRIAGVTALCIETGEIVFYQTRVCIMATGGAGRIFQSTTNALINTGDGFGMALRAGLPLQDMEMWQFHPTGIAGAGVLVTEGCRGEGGYLINKDGERFMERYAPRVKDLASRDVVARAMALEIREGKGFDPDGVDHVKLKLDHLGADLITSRLPGIRELSMKFAGVDPVYEPIPVVPTCHYSMGGIPTNIHGQVLTRDNGKDQVVEGLYAVGECACVSVHGANRLGGNSLLDLVVFGRAAGLHIEHLWQSNQLPDMPYISDDNIAPSMQRYERWENSKEDGEDIAKLQNEMQRVMQQDFGVFRKGDVMEEGLHKLQDLRERLMHAKLGDKSSVFNTERISALELDNLMATAYASAQSALARTESRGAHSREDYPERDDENWIKHTLYFAEGDRINYRPVNTSPKHIATFEPKERVY</sequence>
<evidence type="ECO:0000256" key="2">
    <source>
        <dbReference type="ARBA" id="ARBA00004894"/>
    </source>
</evidence>
<comment type="catalytic activity">
    <reaction evidence="12 18">
        <text>a quinone + succinate = fumarate + a quinol</text>
        <dbReference type="Rhea" id="RHEA:40523"/>
        <dbReference type="ChEBI" id="CHEBI:24646"/>
        <dbReference type="ChEBI" id="CHEBI:29806"/>
        <dbReference type="ChEBI" id="CHEBI:30031"/>
        <dbReference type="ChEBI" id="CHEBI:132124"/>
        <dbReference type="EC" id="1.3.5.1"/>
    </reaction>
</comment>
<dbReference type="Gene3D" id="3.50.50.60">
    <property type="entry name" value="FAD/NAD(P)-binding domain"/>
    <property type="match status" value="1"/>
</dbReference>
<feature type="binding site" evidence="16">
    <location>
        <position position="239"/>
    </location>
    <ligand>
        <name>FAD</name>
        <dbReference type="ChEBI" id="CHEBI:57692"/>
    </ligand>
</feature>
<keyword evidence="8 16" id="KW-0274">FAD</keyword>
<feature type="binding site" evidence="16">
    <location>
        <begin position="32"/>
        <end position="37"/>
    </location>
    <ligand>
        <name>FAD</name>
        <dbReference type="ChEBI" id="CHEBI:57692"/>
    </ligand>
</feature>
<evidence type="ECO:0000313" key="22">
    <source>
        <dbReference type="Proteomes" id="UP000054761"/>
    </source>
</evidence>
<dbReference type="Pfam" id="PF02910">
    <property type="entry name" value="Succ_DH_flav_C"/>
    <property type="match status" value="1"/>
</dbReference>
<comment type="similarity">
    <text evidence="3 18">Belongs to the FAD-dependent oxidoreductase 2 family. FRD/SDH subfamily.</text>
</comment>
<comment type="cofactor">
    <cofactor evidence="16">
        <name>FAD</name>
        <dbReference type="ChEBI" id="CHEBI:57692"/>
    </cofactor>
    <text evidence="16">Flavinylated by SdhE, about 5% flavinylation occurs in the absence of SdhE.</text>
</comment>
<dbReference type="FunFam" id="3.90.700.10:FF:000001">
    <property type="entry name" value="Mitochondrial succinate dehydrogenase flavoprotein subunit"/>
    <property type="match status" value="1"/>
</dbReference>
<evidence type="ECO:0000256" key="5">
    <source>
        <dbReference type="ARBA" id="ARBA00019965"/>
    </source>
</evidence>
<evidence type="ECO:0000256" key="9">
    <source>
        <dbReference type="ARBA" id="ARBA00022982"/>
    </source>
</evidence>
<proteinExistence type="inferred from homology"/>
<dbReference type="SUPFAM" id="SSF51905">
    <property type="entry name" value="FAD/NAD(P)-binding domain"/>
    <property type="match status" value="1"/>
</dbReference>
<dbReference type="InterPro" id="IPR015939">
    <property type="entry name" value="Fum_Rdtase/Succ_DH_flav-like_C"/>
</dbReference>
<dbReference type="GO" id="GO:0009061">
    <property type="term" value="P:anaerobic respiration"/>
    <property type="evidence" value="ECO:0007669"/>
    <property type="project" value="TreeGrafter"/>
</dbReference>
<feature type="binding site" evidence="15">
    <location>
        <position position="372"/>
    </location>
    <ligand>
        <name>substrate</name>
    </ligand>
</feature>
<feature type="modified residue" description="Tele-8alpha-FAD histidine" evidence="17">
    <location>
        <position position="63"/>
    </location>
</feature>
<dbReference type="FunFam" id="1.20.58.100:FF:000001">
    <property type="entry name" value="Succinate dehydrogenase flavoprotein subunit (SdhA)"/>
    <property type="match status" value="1"/>
</dbReference>